<protein>
    <submittedName>
        <fullName evidence="2">Uncharacterized protein</fullName>
    </submittedName>
</protein>
<feature type="compositionally biased region" description="Basic and acidic residues" evidence="1">
    <location>
        <begin position="52"/>
        <end position="64"/>
    </location>
</feature>
<reference evidence="2 3" key="1">
    <citation type="submission" date="2021-06" db="EMBL/GenBank/DDBJ databases">
        <title>Caerostris extrusa draft genome.</title>
        <authorList>
            <person name="Kono N."/>
            <person name="Arakawa K."/>
        </authorList>
    </citation>
    <scope>NUCLEOTIDE SEQUENCE [LARGE SCALE GENOMIC DNA]</scope>
</reference>
<keyword evidence="3" id="KW-1185">Reference proteome</keyword>
<feature type="region of interest" description="Disordered" evidence="1">
    <location>
        <begin position="25"/>
        <end position="84"/>
    </location>
</feature>
<organism evidence="2 3">
    <name type="scientific">Caerostris extrusa</name>
    <name type="common">Bark spider</name>
    <name type="synonym">Caerostris bankana</name>
    <dbReference type="NCBI Taxonomy" id="172846"/>
    <lineage>
        <taxon>Eukaryota</taxon>
        <taxon>Metazoa</taxon>
        <taxon>Ecdysozoa</taxon>
        <taxon>Arthropoda</taxon>
        <taxon>Chelicerata</taxon>
        <taxon>Arachnida</taxon>
        <taxon>Araneae</taxon>
        <taxon>Araneomorphae</taxon>
        <taxon>Entelegynae</taxon>
        <taxon>Araneoidea</taxon>
        <taxon>Araneidae</taxon>
        <taxon>Caerostris</taxon>
    </lineage>
</organism>
<evidence type="ECO:0000313" key="2">
    <source>
        <dbReference type="EMBL" id="GIY31275.1"/>
    </source>
</evidence>
<sequence>MPSKTIHPTFIESLIPEYKVRRGDWPITKIQKQPPPRSSGMREMSLSEDEDKSGGDFIRHRDASGRQGGTTVATGGCLPPTSSG</sequence>
<evidence type="ECO:0000256" key="1">
    <source>
        <dbReference type="SAM" id="MobiDB-lite"/>
    </source>
</evidence>
<accession>A0AAV4SAS6</accession>
<dbReference type="Proteomes" id="UP001054945">
    <property type="component" value="Unassembled WGS sequence"/>
</dbReference>
<dbReference type="AlphaFoldDB" id="A0AAV4SAS6"/>
<comment type="caution">
    <text evidence="2">The sequence shown here is derived from an EMBL/GenBank/DDBJ whole genome shotgun (WGS) entry which is preliminary data.</text>
</comment>
<name>A0AAV4SAS6_CAEEX</name>
<dbReference type="EMBL" id="BPLR01009353">
    <property type="protein sequence ID" value="GIY31275.1"/>
    <property type="molecule type" value="Genomic_DNA"/>
</dbReference>
<evidence type="ECO:0000313" key="3">
    <source>
        <dbReference type="Proteomes" id="UP001054945"/>
    </source>
</evidence>
<gene>
    <name evidence="2" type="ORF">CEXT_270541</name>
</gene>
<proteinExistence type="predicted"/>